<comment type="caution">
    <text evidence="2">The sequence shown here is derived from an EMBL/GenBank/DDBJ whole genome shotgun (WGS) entry which is preliminary data.</text>
</comment>
<evidence type="ECO:0000313" key="2">
    <source>
        <dbReference type="EMBL" id="KAK9531235.1"/>
    </source>
</evidence>
<evidence type="ECO:0000313" key="3">
    <source>
        <dbReference type="Proteomes" id="UP001488805"/>
    </source>
</evidence>
<dbReference type="AlphaFoldDB" id="A0AAW1F9T0"/>
<feature type="compositionally biased region" description="Polar residues" evidence="1">
    <location>
        <begin position="14"/>
        <end position="26"/>
    </location>
</feature>
<feature type="region of interest" description="Disordered" evidence="1">
    <location>
        <begin position="1"/>
        <end position="29"/>
    </location>
</feature>
<organism evidence="2 3">
    <name type="scientific">Zoarces viviparus</name>
    <name type="common">Viviparous eelpout</name>
    <name type="synonym">Blennius viviparus</name>
    <dbReference type="NCBI Taxonomy" id="48416"/>
    <lineage>
        <taxon>Eukaryota</taxon>
        <taxon>Metazoa</taxon>
        <taxon>Chordata</taxon>
        <taxon>Craniata</taxon>
        <taxon>Vertebrata</taxon>
        <taxon>Euteleostomi</taxon>
        <taxon>Actinopterygii</taxon>
        <taxon>Neopterygii</taxon>
        <taxon>Teleostei</taxon>
        <taxon>Neoteleostei</taxon>
        <taxon>Acanthomorphata</taxon>
        <taxon>Eupercaria</taxon>
        <taxon>Perciformes</taxon>
        <taxon>Cottioidei</taxon>
        <taxon>Zoarcales</taxon>
        <taxon>Zoarcidae</taxon>
        <taxon>Zoarcinae</taxon>
        <taxon>Zoarces</taxon>
    </lineage>
</organism>
<reference evidence="2 3" key="1">
    <citation type="journal article" date="2024" name="Genome Biol. Evol.">
        <title>Chromosome-level genome assembly of the viviparous eelpout Zoarces viviparus.</title>
        <authorList>
            <person name="Fuhrmann N."/>
            <person name="Brasseur M.V."/>
            <person name="Bakowski C.E."/>
            <person name="Podsiadlowski L."/>
            <person name="Prost S."/>
            <person name="Krehenwinkel H."/>
            <person name="Mayer C."/>
        </authorList>
    </citation>
    <scope>NUCLEOTIDE SEQUENCE [LARGE SCALE GENOMIC DNA]</scope>
    <source>
        <strain evidence="2">NO-MEL_2022_Ind0_liver</strain>
    </source>
</reference>
<keyword evidence="3" id="KW-1185">Reference proteome</keyword>
<gene>
    <name evidence="2" type="ORF">VZT92_010673</name>
</gene>
<proteinExistence type="predicted"/>
<sequence length="70" mass="7770">MDEDEEPERGMLSISPSKQHVQSSAALTVERPVPVPRELMCLLPEGAARPSTEATVTVPEKKRWEVEKGK</sequence>
<name>A0AAW1F9T0_ZOAVI</name>
<dbReference type="Proteomes" id="UP001488805">
    <property type="component" value="Unassembled WGS sequence"/>
</dbReference>
<protein>
    <submittedName>
        <fullName evidence="2">Uncharacterized protein</fullName>
    </submittedName>
</protein>
<dbReference type="EMBL" id="JBCEZU010000089">
    <property type="protein sequence ID" value="KAK9531235.1"/>
    <property type="molecule type" value="Genomic_DNA"/>
</dbReference>
<accession>A0AAW1F9T0</accession>
<evidence type="ECO:0000256" key="1">
    <source>
        <dbReference type="SAM" id="MobiDB-lite"/>
    </source>
</evidence>